<dbReference type="Proteomes" id="UP001152533">
    <property type="component" value="Unassembled WGS sequence"/>
</dbReference>
<feature type="transmembrane region" description="Helical" evidence="8">
    <location>
        <begin position="209"/>
        <end position="226"/>
    </location>
</feature>
<dbReference type="Gene3D" id="1.20.1250.20">
    <property type="entry name" value="MFS general substrate transporter like domains"/>
    <property type="match status" value="1"/>
</dbReference>
<evidence type="ECO:0008006" key="11">
    <source>
        <dbReference type="Google" id="ProtNLM"/>
    </source>
</evidence>
<dbReference type="EMBL" id="CAMGZC010000299">
    <property type="protein sequence ID" value="CAI0646106.1"/>
    <property type="molecule type" value="Genomic_DNA"/>
</dbReference>
<evidence type="ECO:0000256" key="3">
    <source>
        <dbReference type="ARBA" id="ARBA00022692"/>
    </source>
</evidence>
<feature type="region of interest" description="Disordered" evidence="7">
    <location>
        <begin position="1"/>
        <end position="20"/>
    </location>
</feature>
<evidence type="ECO:0000256" key="1">
    <source>
        <dbReference type="ARBA" id="ARBA00004141"/>
    </source>
</evidence>
<evidence type="ECO:0000313" key="10">
    <source>
        <dbReference type="Proteomes" id="UP001152533"/>
    </source>
</evidence>
<feature type="transmembrane region" description="Helical" evidence="8">
    <location>
        <begin position="175"/>
        <end position="197"/>
    </location>
</feature>
<evidence type="ECO:0000256" key="4">
    <source>
        <dbReference type="ARBA" id="ARBA00022989"/>
    </source>
</evidence>
<feature type="transmembrane region" description="Helical" evidence="8">
    <location>
        <begin position="434"/>
        <end position="454"/>
    </location>
</feature>
<organism evidence="9 10">
    <name type="scientific">Colletotrichum noveboracense</name>
    <dbReference type="NCBI Taxonomy" id="2664923"/>
    <lineage>
        <taxon>Eukaryota</taxon>
        <taxon>Fungi</taxon>
        <taxon>Dikarya</taxon>
        <taxon>Ascomycota</taxon>
        <taxon>Pezizomycotina</taxon>
        <taxon>Sordariomycetes</taxon>
        <taxon>Hypocreomycetidae</taxon>
        <taxon>Glomerellales</taxon>
        <taxon>Glomerellaceae</taxon>
        <taxon>Colletotrichum</taxon>
        <taxon>Colletotrichum gloeosporioides species complex</taxon>
    </lineage>
</organism>
<evidence type="ECO:0000256" key="5">
    <source>
        <dbReference type="ARBA" id="ARBA00023136"/>
    </source>
</evidence>
<sequence length="692" mass="76979">MAIESSINEGQPKPKDPEIAEKAPSIAASVDEELKTGQVELLDEAEVFLQQNGIPHSRLKELLEDEAAQKKLVRHIDLTLLPLLMGTYFLQYIDKQALSYGAVFDLFETTNTTQSQYSWLASIFYFAYLLAEWPASYLAQHFPTGTVVSVFVTCWGIVLTCTAASHSFAGLAVCRFLLGMFEAVITPAFMLVTSMWYTRKEAPVRAGAFYCFNGIGSMVGGILFYGVGQADGWDVWRIIFIICGGMTVIWGVVLFFFLPNNILTAKRYTVEQKALLIARSQSNKTGVFSSKIKPAQIKEAFKDIQIWLLFFYTLLNEIVNGGIANFGKLIVKGFTKDALLTTAYGIPYGAWVAFFIFTGPFCASKFKNFRTVVMMTWVLPTLIAVSLFLKLDRGNKNGLLMAYYISPSFVGALVVALQMPAANVAGYTKRVTSTAFVFLAYCVGNIIGPQAFLASEAPIYGTGCKVIMGCTAGQVIIAIAIRILLKRRNAKRDAEAAASGHNAAEEDDEVLMDLTDFENRKFSLAKFGPKFTDEARNFWDSFSDYTVSNLRNNRNVREPEFCKLALATQIIQSAQDRKRRDFRLDCFGKRSVIVQDMAISEDRNYGSGVTGMLTHLPLSHCLSNNFSLGHPVLPVCGQNQLATFEESQHKFPRTSLIGIVLAQIYLFLRREVGSMKESSRRNESETLHACRS</sequence>
<dbReference type="FunFam" id="1.20.1250.20:FF:000064">
    <property type="entry name" value="MFS allantoate transporter"/>
    <property type="match status" value="1"/>
</dbReference>
<dbReference type="AlphaFoldDB" id="A0A9W4RRS3"/>
<protein>
    <recommendedName>
        <fullName evidence="11">Allantoate permease</fullName>
    </recommendedName>
</protein>
<dbReference type="InterPro" id="IPR036259">
    <property type="entry name" value="MFS_trans_sf"/>
</dbReference>
<evidence type="ECO:0000256" key="7">
    <source>
        <dbReference type="SAM" id="MobiDB-lite"/>
    </source>
</evidence>
<feature type="transmembrane region" description="Helical" evidence="8">
    <location>
        <begin position="466"/>
        <end position="485"/>
    </location>
</feature>
<accession>A0A9W4RRS3</accession>
<dbReference type="InterPro" id="IPR011701">
    <property type="entry name" value="MFS"/>
</dbReference>
<keyword evidence="5 8" id="KW-0472">Membrane</keyword>
<feature type="transmembrane region" description="Helical" evidence="8">
    <location>
        <begin position="238"/>
        <end position="258"/>
    </location>
</feature>
<dbReference type="GO" id="GO:0022857">
    <property type="term" value="F:transmembrane transporter activity"/>
    <property type="evidence" value="ECO:0007669"/>
    <property type="project" value="InterPro"/>
</dbReference>
<keyword evidence="10" id="KW-1185">Reference proteome</keyword>
<feature type="transmembrane region" description="Helical" evidence="8">
    <location>
        <begin position="369"/>
        <end position="389"/>
    </location>
</feature>
<evidence type="ECO:0000256" key="8">
    <source>
        <dbReference type="SAM" id="Phobius"/>
    </source>
</evidence>
<feature type="transmembrane region" description="Helical" evidence="8">
    <location>
        <begin position="117"/>
        <end position="135"/>
    </location>
</feature>
<reference evidence="9" key="1">
    <citation type="submission" date="2022-08" db="EMBL/GenBank/DDBJ databases">
        <authorList>
            <person name="Giroux E."/>
            <person name="Giroux E."/>
        </authorList>
    </citation>
    <scope>NUCLEOTIDE SEQUENCE</scope>
    <source>
        <strain evidence="9">H1091258</strain>
    </source>
</reference>
<dbReference type="SUPFAM" id="SSF103473">
    <property type="entry name" value="MFS general substrate transporter"/>
    <property type="match status" value="1"/>
</dbReference>
<keyword evidence="4 8" id="KW-1133">Transmembrane helix</keyword>
<comment type="caution">
    <text evidence="9">The sequence shown here is derived from an EMBL/GenBank/DDBJ whole genome shotgun (WGS) entry which is preliminary data.</text>
</comment>
<feature type="transmembrane region" description="Helical" evidence="8">
    <location>
        <begin position="147"/>
        <end position="169"/>
    </location>
</feature>
<dbReference type="PANTHER" id="PTHR43791">
    <property type="entry name" value="PERMEASE-RELATED"/>
    <property type="match status" value="1"/>
</dbReference>
<evidence type="ECO:0000313" key="9">
    <source>
        <dbReference type="EMBL" id="CAI0646106.1"/>
    </source>
</evidence>
<dbReference type="Pfam" id="PF07690">
    <property type="entry name" value="MFS_1"/>
    <property type="match status" value="1"/>
</dbReference>
<keyword evidence="2" id="KW-0813">Transport</keyword>
<feature type="transmembrane region" description="Helical" evidence="8">
    <location>
        <begin position="401"/>
        <end position="422"/>
    </location>
</feature>
<name>A0A9W4RRS3_9PEZI</name>
<feature type="transmembrane region" description="Helical" evidence="8">
    <location>
        <begin position="338"/>
        <end position="357"/>
    </location>
</feature>
<evidence type="ECO:0000256" key="2">
    <source>
        <dbReference type="ARBA" id="ARBA00022448"/>
    </source>
</evidence>
<keyword evidence="3 8" id="KW-0812">Transmembrane</keyword>
<dbReference type="PANTHER" id="PTHR43791:SF81">
    <property type="entry name" value="TRANSPORTER, PUTATIVE (AFU_ORTHOLOGUE AFUA_7G01190)-RELATED"/>
    <property type="match status" value="1"/>
</dbReference>
<gene>
    <name evidence="9" type="ORF">CGXH109_LOCUS51747</name>
</gene>
<evidence type="ECO:0000256" key="6">
    <source>
        <dbReference type="ARBA" id="ARBA00037968"/>
    </source>
</evidence>
<comment type="subcellular location">
    <subcellularLocation>
        <location evidence="1">Membrane</location>
        <topology evidence="1">Multi-pass membrane protein</topology>
    </subcellularLocation>
</comment>
<proteinExistence type="inferred from homology"/>
<feature type="transmembrane region" description="Helical" evidence="8">
    <location>
        <begin position="306"/>
        <end position="326"/>
    </location>
</feature>
<comment type="similarity">
    <text evidence="6">Belongs to the major facilitator superfamily. Allantoate permease family.</text>
</comment>
<dbReference type="GO" id="GO:0016020">
    <property type="term" value="C:membrane"/>
    <property type="evidence" value="ECO:0007669"/>
    <property type="project" value="UniProtKB-SubCell"/>
</dbReference>